<keyword evidence="3" id="KW-1185">Reference proteome</keyword>
<evidence type="ECO:0008006" key="4">
    <source>
        <dbReference type="Google" id="ProtNLM"/>
    </source>
</evidence>
<dbReference type="NCBIfam" id="TIGR04183">
    <property type="entry name" value="Por_Secre_tail"/>
    <property type="match status" value="1"/>
</dbReference>
<comment type="caution">
    <text evidence="2">The sequence shown here is derived from an EMBL/GenBank/DDBJ whole genome shotgun (WGS) entry which is preliminary data.</text>
</comment>
<dbReference type="EMBL" id="JAASQL010000006">
    <property type="protein sequence ID" value="NIJ46456.1"/>
    <property type="molecule type" value="Genomic_DNA"/>
</dbReference>
<dbReference type="Proteomes" id="UP000745859">
    <property type="component" value="Unassembled WGS sequence"/>
</dbReference>
<organism evidence="2 3">
    <name type="scientific">Wenyingzhuangia heitensis</name>
    <dbReference type="NCBI Taxonomy" id="1487859"/>
    <lineage>
        <taxon>Bacteria</taxon>
        <taxon>Pseudomonadati</taxon>
        <taxon>Bacteroidota</taxon>
        <taxon>Flavobacteriia</taxon>
        <taxon>Flavobacteriales</taxon>
        <taxon>Flavobacteriaceae</taxon>
        <taxon>Wenyingzhuangia</taxon>
    </lineage>
</organism>
<sequence>ESRKFFKTQETKTLNNIKPMVRLGFEYKTEDAKVYHRQLVTALEGNTLAKELGKDAFMFDYYNNDAYWIVEDDIDRFIITSVPYVSESLELPIGVVLESEREVTFKIDDVQDLYNDVYLLDKQEATVNKISTTESYTTMVSSGEHQDRFSLVFKESKNLDTDYIDNTTKSVIYIQDKVMNVVVEQGNIQQIDLYNLAGQKIITKTSTIITNNSTISLESLAEQLYVVKIVTGSGSFTQKIVLE</sequence>
<protein>
    <recommendedName>
        <fullName evidence="4">Por secretion system C-terminal sorting domain-containing protein</fullName>
    </recommendedName>
</protein>
<gene>
    <name evidence="2" type="ORF">FHR24_002943</name>
</gene>
<feature type="non-terminal residue" evidence="2">
    <location>
        <position position="1"/>
    </location>
</feature>
<keyword evidence="1" id="KW-0732">Signal</keyword>
<accession>A0ABX0UGY6</accession>
<evidence type="ECO:0000256" key="1">
    <source>
        <dbReference type="ARBA" id="ARBA00022729"/>
    </source>
</evidence>
<reference evidence="2 3" key="1">
    <citation type="submission" date="2020-03" db="EMBL/GenBank/DDBJ databases">
        <title>Genomic Encyclopedia of Type Strains, Phase IV (KMG-IV): sequencing the most valuable type-strain genomes for metagenomic binning, comparative biology and taxonomic classification.</title>
        <authorList>
            <person name="Goeker M."/>
        </authorList>
    </citation>
    <scope>NUCLEOTIDE SEQUENCE [LARGE SCALE GENOMIC DNA]</scope>
    <source>
        <strain evidence="2 3">DSM 101599</strain>
    </source>
</reference>
<name>A0ABX0UGY6_9FLAO</name>
<proteinExistence type="predicted"/>
<evidence type="ECO:0000313" key="3">
    <source>
        <dbReference type="Proteomes" id="UP000745859"/>
    </source>
</evidence>
<dbReference type="RefSeq" id="WP_167190609.1">
    <property type="nucleotide sequence ID" value="NZ_JAASQL010000006.1"/>
</dbReference>
<evidence type="ECO:0000313" key="2">
    <source>
        <dbReference type="EMBL" id="NIJ46456.1"/>
    </source>
</evidence>
<dbReference type="InterPro" id="IPR026444">
    <property type="entry name" value="Secre_tail"/>
</dbReference>